<dbReference type="EMBL" id="CM007386">
    <property type="protein sequence ID" value="ONK65988.1"/>
    <property type="molecule type" value="Genomic_DNA"/>
</dbReference>
<dbReference type="PANTHER" id="PTHR40891:SF1">
    <property type="entry name" value="DUF295 DOMAIN-CONTAINING PROTEIN"/>
    <property type="match status" value="1"/>
</dbReference>
<proteinExistence type="predicted"/>
<feature type="domain" description="KIB1-4 beta-propeller" evidence="2">
    <location>
        <begin position="62"/>
        <end position="343"/>
    </location>
</feature>
<organism evidence="3 4">
    <name type="scientific">Asparagus officinalis</name>
    <name type="common">Garden asparagus</name>
    <dbReference type="NCBI Taxonomy" id="4686"/>
    <lineage>
        <taxon>Eukaryota</taxon>
        <taxon>Viridiplantae</taxon>
        <taxon>Streptophyta</taxon>
        <taxon>Embryophyta</taxon>
        <taxon>Tracheophyta</taxon>
        <taxon>Spermatophyta</taxon>
        <taxon>Magnoliopsida</taxon>
        <taxon>Liliopsida</taxon>
        <taxon>Asparagales</taxon>
        <taxon>Asparagaceae</taxon>
        <taxon>Asparagoideae</taxon>
        <taxon>Asparagus</taxon>
    </lineage>
</organism>
<dbReference type="AlphaFoldDB" id="A0A5P1EJ42"/>
<accession>A0A5P1EJ42</accession>
<name>A0A5P1EJ42_ASPOF</name>
<sequence>MICCQVASWHFNSSGDNIHKTTSSSRCGDEQEGEYSPRPTLPVRSTPWVVLPHGRHKQIQTFFNPIDGSLHHRSIPEMRHRRCLGCSNGWLLIQHDSGECFLVSIASMKTVSLPPLLGLPDYPITFTLSPPSSSSDHLDPSGCTAVLVVGKQIIFCRIHEEEAVAEWTKRKVDGLAFTECLSGGAAWLNGKLYLDTNDNSPVVVDFSSPVVSVNMLSSIPMMIYMLIGPVLKQGLRLDENDDQYVTGLNANSIKLLKSTSTYRQTLVESCGEILSVIFFLHRYNDTVIKVEVFKLDISNSEWERLVTIGNDQAIFVGECGTACTVKDERVEGNCVYFVQPSYDGMRWYKFSLTERSLSYTLFYPGLRKTWQNSFLAMTAT</sequence>
<evidence type="ECO:0000259" key="2">
    <source>
        <dbReference type="Pfam" id="PF03478"/>
    </source>
</evidence>
<protein>
    <recommendedName>
        <fullName evidence="2">KIB1-4 beta-propeller domain-containing protein</fullName>
    </recommendedName>
</protein>
<dbReference type="Proteomes" id="UP000243459">
    <property type="component" value="Chromosome 6"/>
</dbReference>
<evidence type="ECO:0000313" key="4">
    <source>
        <dbReference type="Proteomes" id="UP000243459"/>
    </source>
</evidence>
<dbReference type="PANTHER" id="PTHR40891">
    <property type="entry name" value="DUF295 DOMAIN-CONTAINING PROTEIN"/>
    <property type="match status" value="1"/>
</dbReference>
<dbReference type="Gramene" id="ONK65988">
    <property type="protein sequence ID" value="ONK65988"/>
    <property type="gene ID" value="A4U43_C06F3030"/>
</dbReference>
<keyword evidence="4" id="KW-1185">Reference proteome</keyword>
<reference evidence="4" key="1">
    <citation type="journal article" date="2017" name="Nat. Commun.">
        <title>The asparagus genome sheds light on the origin and evolution of a young Y chromosome.</title>
        <authorList>
            <person name="Harkess A."/>
            <person name="Zhou J."/>
            <person name="Xu C."/>
            <person name="Bowers J.E."/>
            <person name="Van der Hulst R."/>
            <person name="Ayyampalayam S."/>
            <person name="Mercati F."/>
            <person name="Riccardi P."/>
            <person name="McKain M.R."/>
            <person name="Kakrana A."/>
            <person name="Tang H."/>
            <person name="Ray J."/>
            <person name="Groenendijk J."/>
            <person name="Arikit S."/>
            <person name="Mathioni S.M."/>
            <person name="Nakano M."/>
            <person name="Shan H."/>
            <person name="Telgmann-Rauber A."/>
            <person name="Kanno A."/>
            <person name="Yue Z."/>
            <person name="Chen H."/>
            <person name="Li W."/>
            <person name="Chen Y."/>
            <person name="Xu X."/>
            <person name="Zhang Y."/>
            <person name="Luo S."/>
            <person name="Chen H."/>
            <person name="Gao J."/>
            <person name="Mao Z."/>
            <person name="Pires J.C."/>
            <person name="Luo M."/>
            <person name="Kudrna D."/>
            <person name="Wing R.A."/>
            <person name="Meyers B.C."/>
            <person name="Yi K."/>
            <person name="Kong H."/>
            <person name="Lavrijsen P."/>
            <person name="Sunseri F."/>
            <person name="Falavigna A."/>
            <person name="Ye Y."/>
            <person name="Leebens-Mack J.H."/>
            <person name="Chen G."/>
        </authorList>
    </citation>
    <scope>NUCLEOTIDE SEQUENCE [LARGE SCALE GENOMIC DNA]</scope>
    <source>
        <strain evidence="4">cv. DH0086</strain>
    </source>
</reference>
<feature type="region of interest" description="Disordered" evidence="1">
    <location>
        <begin position="18"/>
        <end position="39"/>
    </location>
</feature>
<dbReference type="InterPro" id="IPR005174">
    <property type="entry name" value="KIB1-4_b-propeller"/>
</dbReference>
<dbReference type="Pfam" id="PF03478">
    <property type="entry name" value="Beta-prop_KIB1-4"/>
    <property type="match status" value="1"/>
</dbReference>
<evidence type="ECO:0000313" key="3">
    <source>
        <dbReference type="EMBL" id="ONK65988.1"/>
    </source>
</evidence>
<gene>
    <name evidence="3" type="ORF">A4U43_C06F3030</name>
</gene>
<evidence type="ECO:0000256" key="1">
    <source>
        <dbReference type="SAM" id="MobiDB-lite"/>
    </source>
</evidence>